<dbReference type="InterPro" id="IPR007136">
    <property type="entry name" value="DUF347"/>
</dbReference>
<dbReference type="RefSeq" id="WP_048755492.1">
    <property type="nucleotide sequence ID" value="NZ_CCAZ020000001.1"/>
</dbReference>
<feature type="transmembrane region" description="Helical" evidence="1">
    <location>
        <begin position="102"/>
        <end position="125"/>
    </location>
</feature>
<keyword evidence="1" id="KW-1133">Transmembrane helix</keyword>
<dbReference type="Pfam" id="PF03988">
    <property type="entry name" value="DUF347"/>
    <property type="match status" value="4"/>
</dbReference>
<feature type="transmembrane region" description="Helical" evidence="1">
    <location>
        <begin position="168"/>
        <end position="187"/>
    </location>
</feature>
<keyword evidence="1" id="KW-0472">Membrane</keyword>
<protein>
    <recommendedName>
        <fullName evidence="4">Membrane-anchored protein</fullName>
    </recommendedName>
</protein>
<accession>A0A090MLV7</accession>
<dbReference type="STRING" id="1035.BN961_00039"/>
<gene>
    <name evidence="2" type="ORF">BN961_00039</name>
</gene>
<feature type="transmembrane region" description="Helical" evidence="1">
    <location>
        <begin position="225"/>
        <end position="249"/>
    </location>
</feature>
<feature type="transmembrane region" description="Helical" evidence="1">
    <location>
        <begin position="78"/>
        <end position="96"/>
    </location>
</feature>
<comment type="caution">
    <text evidence="2">The sequence shown here is derived from an EMBL/GenBank/DDBJ whole genome shotgun (WGS) entry which is preliminary data.</text>
</comment>
<evidence type="ECO:0008006" key="4">
    <source>
        <dbReference type="Google" id="ProtNLM"/>
    </source>
</evidence>
<organism evidence="2 3">
    <name type="scientific">Afipia felis</name>
    <name type="common">Cat scratch disease bacillus</name>
    <dbReference type="NCBI Taxonomy" id="1035"/>
    <lineage>
        <taxon>Bacteria</taxon>
        <taxon>Pseudomonadati</taxon>
        <taxon>Pseudomonadota</taxon>
        <taxon>Alphaproteobacteria</taxon>
        <taxon>Hyphomicrobiales</taxon>
        <taxon>Nitrobacteraceae</taxon>
        <taxon>Afipia</taxon>
    </lineage>
</organism>
<feature type="transmembrane region" description="Helical" evidence="1">
    <location>
        <begin position="141"/>
        <end position="162"/>
    </location>
</feature>
<proteinExistence type="predicted"/>
<dbReference type="AlphaFoldDB" id="A0A090MLV7"/>
<keyword evidence="1" id="KW-0812">Transmembrane</keyword>
<dbReference type="Proteomes" id="UP000035762">
    <property type="component" value="Unassembled WGS sequence"/>
</dbReference>
<keyword evidence="3" id="KW-1185">Reference proteome</keyword>
<evidence type="ECO:0000256" key="1">
    <source>
        <dbReference type="SAM" id="Phobius"/>
    </source>
</evidence>
<dbReference type="OrthoDB" id="9794709at2"/>
<feature type="transmembrane region" description="Helical" evidence="1">
    <location>
        <begin position="45"/>
        <end position="66"/>
    </location>
</feature>
<evidence type="ECO:0000313" key="3">
    <source>
        <dbReference type="Proteomes" id="UP000035762"/>
    </source>
</evidence>
<reference evidence="2 3" key="1">
    <citation type="journal article" date="2014" name="Genome Announc.">
        <title>Genome Sequence of Afipia felis Strain 76713, Isolated in Hospital Water Using an Amoeba Co-Culture Procedure.</title>
        <authorList>
            <person name="Benamar S."/>
            <person name="La Scola B."/>
            <person name="Croce O."/>
        </authorList>
    </citation>
    <scope>NUCLEOTIDE SEQUENCE [LARGE SCALE GENOMIC DNA]</scope>
    <source>
        <strain evidence="2 3">76713</strain>
    </source>
</reference>
<dbReference type="EMBL" id="CCAZ020000001">
    <property type="protein sequence ID" value="CEG06669.1"/>
    <property type="molecule type" value="Genomic_DNA"/>
</dbReference>
<sequence length="270" mass="29197">MPHSSNVQIPTLLNKVPEVTVYFWVIKILATTVGETAADLLSIRFGLGLTVTSWIMTGAFVAALAVQLRASRYIPTPYWLTVVLISVVGTLISDNLVDGMGISLVITSTAFAIILAAVFALWYLSERTLSIHTIVTRRREYFYWAAILFTFALGTSAGDLMAERFNLGYGPAAIAFAAMIAATYGLYRFARMNAVLAFWIAYILTRPLGASVGDFLAKPVIAGGLGWGTVNTSLLFLSAILALVVLLTVTKADRIEQVPANAREKLPAEA</sequence>
<feature type="transmembrane region" description="Helical" evidence="1">
    <location>
        <begin position="194"/>
        <end position="213"/>
    </location>
</feature>
<evidence type="ECO:0000313" key="2">
    <source>
        <dbReference type="EMBL" id="CEG06669.1"/>
    </source>
</evidence>
<name>A0A090MLV7_AFIFE</name>